<evidence type="ECO:0000256" key="8">
    <source>
        <dbReference type="ARBA" id="ARBA00022777"/>
    </source>
</evidence>
<evidence type="ECO:0000256" key="2">
    <source>
        <dbReference type="ARBA" id="ARBA00006352"/>
    </source>
</evidence>
<feature type="domain" description="Cyclic nucleotide-binding" evidence="18">
    <location>
        <begin position="11"/>
        <end position="127"/>
    </location>
</feature>
<keyword evidence="4 16" id="KW-0723">Serine/threonine-protein kinase</keyword>
<keyword evidence="10" id="KW-0460">Magnesium</keyword>
<evidence type="ECO:0000256" key="7">
    <source>
        <dbReference type="ARBA" id="ARBA00022741"/>
    </source>
</evidence>
<evidence type="ECO:0000256" key="13">
    <source>
        <dbReference type="ARBA" id="ARBA00047298"/>
    </source>
</evidence>
<dbReference type="Pfam" id="PF00027">
    <property type="entry name" value="cNMP_binding"/>
    <property type="match status" value="1"/>
</dbReference>
<comment type="catalytic activity">
    <reaction evidence="14">
        <text>L-seryl-[protein] + ATP = O-phospho-L-seryl-[protein] + ADP + H(+)</text>
        <dbReference type="Rhea" id="RHEA:17989"/>
        <dbReference type="Rhea" id="RHEA-COMP:9863"/>
        <dbReference type="Rhea" id="RHEA-COMP:11604"/>
        <dbReference type="ChEBI" id="CHEBI:15378"/>
        <dbReference type="ChEBI" id="CHEBI:29999"/>
        <dbReference type="ChEBI" id="CHEBI:30616"/>
        <dbReference type="ChEBI" id="CHEBI:83421"/>
        <dbReference type="ChEBI" id="CHEBI:456216"/>
        <dbReference type="EC" id="2.7.11.12"/>
    </reaction>
</comment>
<evidence type="ECO:0000256" key="1">
    <source>
        <dbReference type="ARBA" id="ARBA00001946"/>
    </source>
</evidence>
<dbReference type="PROSITE" id="PS51285">
    <property type="entry name" value="AGC_KINASE_CTER"/>
    <property type="match status" value="1"/>
</dbReference>
<keyword evidence="7 15" id="KW-0547">Nucleotide-binding</keyword>
<dbReference type="InterPro" id="IPR018490">
    <property type="entry name" value="cNMP-bd_dom_sf"/>
</dbReference>
<dbReference type="AlphaFoldDB" id="A0A7S3AHP9"/>
<dbReference type="InterPro" id="IPR008271">
    <property type="entry name" value="Ser/Thr_kinase_AS"/>
</dbReference>
<dbReference type="PROSITE" id="PS00107">
    <property type="entry name" value="PROTEIN_KINASE_ATP"/>
    <property type="match status" value="1"/>
</dbReference>
<evidence type="ECO:0000256" key="9">
    <source>
        <dbReference type="ARBA" id="ARBA00022840"/>
    </source>
</evidence>
<dbReference type="GO" id="GO:0005952">
    <property type="term" value="C:cAMP-dependent protein kinase complex"/>
    <property type="evidence" value="ECO:0007669"/>
    <property type="project" value="TreeGrafter"/>
</dbReference>
<dbReference type="PROSITE" id="PS50011">
    <property type="entry name" value="PROTEIN_KINASE_DOM"/>
    <property type="match status" value="1"/>
</dbReference>
<dbReference type="Gene3D" id="1.10.510.10">
    <property type="entry name" value="Transferase(Phosphotransferase) domain 1"/>
    <property type="match status" value="1"/>
</dbReference>
<dbReference type="PANTHER" id="PTHR24353">
    <property type="entry name" value="CYCLIC NUCLEOTIDE-DEPENDENT PROTEIN KINASE"/>
    <property type="match status" value="1"/>
</dbReference>
<gene>
    <name evidence="20" type="ORF">HERI1096_LOCUS5665</name>
</gene>
<keyword evidence="9 15" id="KW-0067">ATP-binding</keyword>
<feature type="domain" description="AGC-kinase C-terminal" evidence="19">
    <location>
        <begin position="384"/>
        <end position="435"/>
    </location>
</feature>
<evidence type="ECO:0000256" key="4">
    <source>
        <dbReference type="ARBA" id="ARBA00022527"/>
    </source>
</evidence>
<dbReference type="PANTHER" id="PTHR24353:SF37">
    <property type="entry name" value="CAMP-DEPENDENT PROTEIN KINASE CATALYTIC SUBUNIT PRKX"/>
    <property type="match status" value="1"/>
</dbReference>
<dbReference type="Gene3D" id="3.30.200.20">
    <property type="entry name" value="Phosphorylase Kinase, domain 1"/>
    <property type="match status" value="1"/>
</dbReference>
<feature type="binding site" evidence="15">
    <location>
        <position position="158"/>
    </location>
    <ligand>
        <name>ATP</name>
        <dbReference type="ChEBI" id="CHEBI:30616"/>
    </ligand>
</feature>
<dbReference type="Pfam" id="PF00069">
    <property type="entry name" value="Pkinase"/>
    <property type="match status" value="1"/>
</dbReference>
<dbReference type="GO" id="GO:0030553">
    <property type="term" value="F:cGMP binding"/>
    <property type="evidence" value="ECO:0007669"/>
    <property type="project" value="UniProtKB-KW"/>
</dbReference>
<keyword evidence="8" id="KW-0418">Kinase</keyword>
<dbReference type="SUPFAM" id="SSF56112">
    <property type="entry name" value="Protein kinase-like (PK-like)"/>
    <property type="match status" value="1"/>
</dbReference>
<dbReference type="GO" id="GO:0004691">
    <property type="term" value="F:cAMP-dependent protein kinase activity"/>
    <property type="evidence" value="ECO:0007669"/>
    <property type="project" value="TreeGrafter"/>
</dbReference>
<comment type="catalytic activity">
    <reaction evidence="13">
        <text>L-threonyl-[protein] + ATP = O-phospho-L-threonyl-[protein] + ADP + H(+)</text>
        <dbReference type="Rhea" id="RHEA:46608"/>
        <dbReference type="Rhea" id="RHEA-COMP:11060"/>
        <dbReference type="Rhea" id="RHEA-COMP:11605"/>
        <dbReference type="ChEBI" id="CHEBI:15378"/>
        <dbReference type="ChEBI" id="CHEBI:30013"/>
        <dbReference type="ChEBI" id="CHEBI:30616"/>
        <dbReference type="ChEBI" id="CHEBI:61977"/>
        <dbReference type="ChEBI" id="CHEBI:456216"/>
        <dbReference type="EC" id="2.7.11.12"/>
    </reaction>
</comment>
<evidence type="ECO:0000259" key="18">
    <source>
        <dbReference type="PROSITE" id="PS50042"/>
    </source>
</evidence>
<dbReference type="InterPro" id="IPR011009">
    <property type="entry name" value="Kinase-like_dom_sf"/>
</dbReference>
<evidence type="ECO:0000256" key="6">
    <source>
        <dbReference type="ARBA" id="ARBA00022679"/>
    </source>
</evidence>
<protein>
    <recommendedName>
        <fullName evidence="12">cGMP-dependent protein kinase</fullName>
        <ecNumber evidence="3">2.7.11.12</ecNumber>
    </recommendedName>
</protein>
<feature type="domain" description="Protein kinase" evidence="17">
    <location>
        <begin position="129"/>
        <end position="383"/>
    </location>
</feature>
<name>A0A7S3AHP9_9EUKA</name>
<dbReference type="PROSITE" id="PS50042">
    <property type="entry name" value="CNMP_BINDING_3"/>
    <property type="match status" value="1"/>
</dbReference>
<dbReference type="PROSITE" id="PS00108">
    <property type="entry name" value="PROTEIN_KINASE_ST"/>
    <property type="match status" value="1"/>
</dbReference>
<proteinExistence type="inferred from homology"/>
<keyword evidence="6" id="KW-0808">Transferase</keyword>
<evidence type="ECO:0000259" key="19">
    <source>
        <dbReference type="PROSITE" id="PS51285"/>
    </source>
</evidence>
<evidence type="ECO:0000256" key="10">
    <source>
        <dbReference type="ARBA" id="ARBA00022842"/>
    </source>
</evidence>
<dbReference type="InterPro" id="IPR000719">
    <property type="entry name" value="Prot_kinase_dom"/>
</dbReference>
<evidence type="ECO:0000256" key="3">
    <source>
        <dbReference type="ARBA" id="ARBA00012428"/>
    </source>
</evidence>
<dbReference type="EC" id="2.7.11.12" evidence="3"/>
<dbReference type="InterPro" id="IPR000961">
    <property type="entry name" value="AGC-kinase_C"/>
</dbReference>
<keyword evidence="5" id="KW-0140">cGMP</keyword>
<evidence type="ECO:0000256" key="15">
    <source>
        <dbReference type="PROSITE-ProRule" id="PRU10141"/>
    </source>
</evidence>
<sequence length="435" mass="48627">MIKDALRHAPIFRFLTAFERESLLEEFEHARFEQGEMIFKQGEAGQSFVLIREGEAKCFVDGQEVAHLKAGQFAGERSLLRGEPRGADVVVVSRVCYAAFLDQTAFEKCLGPIAEVLKRSGHQTRRENLQQLKVLGVGSFGTVKLVKETDTGAVLAMKIISKSRVVELRQQEHIVAEKTILEEIDHPFCVRLVASFKDAQFLYMVLEFCPGGELFSLLAKEDVLSDAHTAFYSASVMLAFEYLHDLNIIYRDLKPENLLLDEKGFVKVCDFGFAKHIKDRTFTLCGTPEYLAPEIIRGKGHAKGVDWWGLGILTFEMLVGLPPYAGNDAVATYKLILGGQLTFPPNLSEHARDFICRLLHPSPVHRLGCLRHGSTDVRLHSFLAQIDSNALLRGKVAPPFPPVIKSAMDTSNFGDFEEDPVVPYVDDGTGWDDHF</sequence>
<dbReference type="SUPFAM" id="SSF51206">
    <property type="entry name" value="cAMP-binding domain-like"/>
    <property type="match status" value="1"/>
</dbReference>
<dbReference type="SMART" id="SM00100">
    <property type="entry name" value="cNMP"/>
    <property type="match status" value="1"/>
</dbReference>
<dbReference type="InterPro" id="IPR000595">
    <property type="entry name" value="cNMP-bd_dom"/>
</dbReference>
<dbReference type="InterPro" id="IPR017441">
    <property type="entry name" value="Protein_kinase_ATP_BS"/>
</dbReference>
<evidence type="ECO:0000256" key="16">
    <source>
        <dbReference type="RuleBase" id="RU000304"/>
    </source>
</evidence>
<dbReference type="EMBL" id="HBHX01010205">
    <property type="protein sequence ID" value="CAE0105007.1"/>
    <property type="molecule type" value="Transcribed_RNA"/>
</dbReference>
<dbReference type="GO" id="GO:0005524">
    <property type="term" value="F:ATP binding"/>
    <property type="evidence" value="ECO:0007669"/>
    <property type="project" value="UniProtKB-UniRule"/>
</dbReference>
<comment type="similarity">
    <text evidence="2">Belongs to the protein kinase superfamily. AGC Ser/Thr protein kinase family. cGMP subfamily.</text>
</comment>
<evidence type="ECO:0000256" key="11">
    <source>
        <dbReference type="ARBA" id="ARBA00022992"/>
    </source>
</evidence>
<evidence type="ECO:0000256" key="5">
    <source>
        <dbReference type="ARBA" id="ARBA00022535"/>
    </source>
</evidence>
<dbReference type="FunFam" id="1.10.510.10:FF:000008">
    <property type="entry name" value="Non-specific serine/threonine protein kinase"/>
    <property type="match status" value="1"/>
</dbReference>
<organism evidence="20">
    <name type="scientific">Haptolina ericina</name>
    <dbReference type="NCBI Taxonomy" id="156174"/>
    <lineage>
        <taxon>Eukaryota</taxon>
        <taxon>Haptista</taxon>
        <taxon>Haptophyta</taxon>
        <taxon>Prymnesiophyceae</taxon>
        <taxon>Prymnesiales</taxon>
        <taxon>Prymnesiaceae</taxon>
        <taxon>Haptolina</taxon>
    </lineage>
</organism>
<keyword evidence="11" id="KW-0142">cGMP-binding</keyword>
<dbReference type="SMART" id="SM00220">
    <property type="entry name" value="S_TKc"/>
    <property type="match status" value="1"/>
</dbReference>
<dbReference type="InterPro" id="IPR014710">
    <property type="entry name" value="RmlC-like_jellyroll"/>
</dbReference>
<evidence type="ECO:0000259" key="17">
    <source>
        <dbReference type="PROSITE" id="PS50011"/>
    </source>
</evidence>
<evidence type="ECO:0000256" key="12">
    <source>
        <dbReference type="ARBA" id="ARBA00024113"/>
    </source>
</evidence>
<accession>A0A7S3AHP9</accession>
<evidence type="ECO:0000313" key="20">
    <source>
        <dbReference type="EMBL" id="CAE0105007.1"/>
    </source>
</evidence>
<dbReference type="FunFam" id="3.30.200.20:FF:000042">
    <property type="entry name" value="Aurora kinase A"/>
    <property type="match status" value="1"/>
</dbReference>
<reference evidence="20" key="1">
    <citation type="submission" date="2021-01" db="EMBL/GenBank/DDBJ databases">
        <authorList>
            <person name="Corre E."/>
            <person name="Pelletier E."/>
            <person name="Niang G."/>
            <person name="Scheremetjew M."/>
            <person name="Finn R."/>
            <person name="Kale V."/>
            <person name="Holt S."/>
            <person name="Cochrane G."/>
            <person name="Meng A."/>
            <person name="Brown T."/>
            <person name="Cohen L."/>
        </authorList>
    </citation>
    <scope>NUCLEOTIDE SEQUENCE</scope>
    <source>
        <strain evidence="20">CCMP281</strain>
    </source>
</reference>
<dbReference type="GO" id="GO:0004692">
    <property type="term" value="F:cGMP-dependent protein kinase activity"/>
    <property type="evidence" value="ECO:0007669"/>
    <property type="project" value="UniProtKB-EC"/>
</dbReference>
<dbReference type="PRINTS" id="PR00103">
    <property type="entry name" value="CAMPKINASE"/>
</dbReference>
<comment type="cofactor">
    <cofactor evidence="1">
        <name>Mg(2+)</name>
        <dbReference type="ChEBI" id="CHEBI:18420"/>
    </cofactor>
</comment>
<dbReference type="CDD" id="cd00038">
    <property type="entry name" value="CAP_ED"/>
    <property type="match status" value="1"/>
</dbReference>
<evidence type="ECO:0000256" key="14">
    <source>
        <dbReference type="ARBA" id="ARBA00047462"/>
    </source>
</evidence>
<dbReference type="Gene3D" id="2.60.120.10">
    <property type="entry name" value="Jelly Rolls"/>
    <property type="match status" value="1"/>
</dbReference>